<comment type="caution">
    <text evidence="1">The sequence shown here is derived from an EMBL/GenBank/DDBJ whole genome shotgun (WGS) entry which is preliminary data.</text>
</comment>
<evidence type="ECO:0000313" key="1">
    <source>
        <dbReference type="EMBL" id="TGO82598.1"/>
    </source>
</evidence>
<reference evidence="1 2" key="1">
    <citation type="submission" date="2017-12" db="EMBL/GenBank/DDBJ databases">
        <title>Comparative genomics of Botrytis spp.</title>
        <authorList>
            <person name="Valero-Jimenez C.A."/>
            <person name="Tapia P."/>
            <person name="Veloso J."/>
            <person name="Silva-Moreno E."/>
            <person name="Staats M."/>
            <person name="Valdes J.H."/>
            <person name="Van Kan J.A.L."/>
        </authorList>
    </citation>
    <scope>NUCLEOTIDE SEQUENCE [LARGE SCALE GENOMIC DNA]</scope>
    <source>
        <strain evidence="1 2">MUCL3349</strain>
    </source>
</reference>
<sequence>MSGLEIIGALSAISGLLESSINLLSRLRRTYNDQKNASQVLGAHVVEIQGLLTILELVKHEANLRTAGVLSEIENIRKIAMELMSNLEVMLSGEKSQARRFAHQFLQGTKEQEILAKLMERLEHAKSNLSLSLHVAHVGVTQFVGDKVAINMDILNRVDGLLRNVFGDDGGLKIAEVVKNYRPEKDGLVHIKSEELSLRTDKDGKQAGPVSSRNVMRNVTRDQALQINGPIGEKGWREVSLLEIIENEAAGNGLQINHAISEDMFIRLLAQRDRNQSDGTLGPIMQVSARPCVPVCSRSSIMPKIETNEISE</sequence>
<protein>
    <recommendedName>
        <fullName evidence="3">Fungal N-terminal domain-containing protein</fullName>
    </recommendedName>
</protein>
<organism evidence="1 2">
    <name type="scientific">Botrytis porri</name>
    <dbReference type="NCBI Taxonomy" id="87229"/>
    <lineage>
        <taxon>Eukaryota</taxon>
        <taxon>Fungi</taxon>
        <taxon>Dikarya</taxon>
        <taxon>Ascomycota</taxon>
        <taxon>Pezizomycotina</taxon>
        <taxon>Leotiomycetes</taxon>
        <taxon>Helotiales</taxon>
        <taxon>Sclerotiniaceae</taxon>
        <taxon>Botrytis</taxon>
    </lineage>
</organism>
<accession>A0A4Z1KAY3</accession>
<dbReference type="EMBL" id="PQXO01000793">
    <property type="protein sequence ID" value="TGO82598.1"/>
    <property type="molecule type" value="Genomic_DNA"/>
</dbReference>
<name>A0A4Z1KAY3_9HELO</name>
<dbReference type="AlphaFoldDB" id="A0A4Z1KAY3"/>
<evidence type="ECO:0000313" key="2">
    <source>
        <dbReference type="Proteomes" id="UP000297280"/>
    </source>
</evidence>
<keyword evidence="2" id="KW-1185">Reference proteome</keyword>
<proteinExistence type="predicted"/>
<evidence type="ECO:0008006" key="3">
    <source>
        <dbReference type="Google" id="ProtNLM"/>
    </source>
</evidence>
<dbReference type="Proteomes" id="UP000297280">
    <property type="component" value="Unassembled WGS sequence"/>
</dbReference>
<gene>
    <name evidence="1" type="ORF">BPOR_0796g00030</name>
</gene>